<dbReference type="GeneID" id="63727373"/>
<dbReference type="SMART" id="SM00906">
    <property type="entry name" value="Fungal_trans"/>
    <property type="match status" value="1"/>
</dbReference>
<dbReference type="STRING" id="1036611.A0A1L9PEE6"/>
<dbReference type="PANTHER" id="PTHR31001">
    <property type="entry name" value="UNCHARACTERIZED TRANSCRIPTIONAL REGULATORY PROTEIN"/>
    <property type="match status" value="1"/>
</dbReference>
<dbReference type="GO" id="GO:0008270">
    <property type="term" value="F:zinc ion binding"/>
    <property type="evidence" value="ECO:0007669"/>
    <property type="project" value="InterPro"/>
</dbReference>
<dbReference type="CDD" id="cd12148">
    <property type="entry name" value="fungal_TF_MHR"/>
    <property type="match status" value="1"/>
</dbReference>
<evidence type="ECO:0000313" key="9">
    <source>
        <dbReference type="Proteomes" id="UP000184073"/>
    </source>
</evidence>
<dbReference type="Gene3D" id="4.10.240.10">
    <property type="entry name" value="Zn(2)-C6 fungal-type DNA-binding domain"/>
    <property type="match status" value="1"/>
</dbReference>
<dbReference type="Pfam" id="PF00172">
    <property type="entry name" value="Zn_clus"/>
    <property type="match status" value="1"/>
</dbReference>
<dbReference type="PANTHER" id="PTHR31001:SF50">
    <property type="entry name" value="ZN(II)2CYS6 TRANSCRIPTION FACTOR (EUROFUNG)"/>
    <property type="match status" value="1"/>
</dbReference>
<evidence type="ECO:0000256" key="4">
    <source>
        <dbReference type="ARBA" id="ARBA00023125"/>
    </source>
</evidence>
<evidence type="ECO:0000256" key="5">
    <source>
        <dbReference type="ARBA" id="ARBA00023163"/>
    </source>
</evidence>
<protein>
    <recommendedName>
        <fullName evidence="7">Zn(2)-C6 fungal-type domain-containing protein</fullName>
    </recommendedName>
</protein>
<dbReference type="GO" id="GO:0003677">
    <property type="term" value="F:DNA binding"/>
    <property type="evidence" value="ECO:0007669"/>
    <property type="project" value="UniProtKB-KW"/>
</dbReference>
<organism evidence="8 9">
    <name type="scientific">Aspergillus versicolor CBS 583.65</name>
    <dbReference type="NCBI Taxonomy" id="1036611"/>
    <lineage>
        <taxon>Eukaryota</taxon>
        <taxon>Fungi</taxon>
        <taxon>Dikarya</taxon>
        <taxon>Ascomycota</taxon>
        <taxon>Pezizomycotina</taxon>
        <taxon>Eurotiomycetes</taxon>
        <taxon>Eurotiomycetidae</taxon>
        <taxon>Eurotiales</taxon>
        <taxon>Aspergillaceae</taxon>
        <taxon>Aspergillus</taxon>
        <taxon>Aspergillus subgen. Nidulantes</taxon>
    </lineage>
</organism>
<dbReference type="InterPro" id="IPR007219">
    <property type="entry name" value="XnlR_reg_dom"/>
</dbReference>
<keyword evidence="9" id="KW-1185">Reference proteome</keyword>
<dbReference type="SMART" id="SM00066">
    <property type="entry name" value="GAL4"/>
    <property type="match status" value="1"/>
</dbReference>
<keyword evidence="6" id="KW-0539">Nucleus</keyword>
<sequence>MNYHPEEAVSKRSCLRCSRRKVRCDRAHPCARCIQASAESECSYPGSAKRVPRVLNRPPISVVMARLKELEGEVARLRGREECERFSDAEGKAGNWDRVGARFGNGRYVGDEASVVLGDKIRELREAYDVEEGTESDPERDSDDYLVSSVLEPERVKILWSIYKRNVAPMIAILHKPSIDDLVTEFCATPNLLLDPAPKALLLAICFAATVSSTDEECLSISGQTYDSCVLDYQLATEQVLTRPNLISSQDFRILQAAVLFLLCLRCNGDSRVAWAETAIVVRVAQKQGLHRDGQSLGLSPFDTEMRRRLWWHLCILDMLCSEDQGTETQIMPAMFDTQIPVNIDSDELTVDMDLPPSNKLGFTDITLCIIHCEMMINLYWVGKSFNPQQAMTIDRVNLLSTLSNRLENEYLDRFNLNIPIQWITAVITRLALSKAWLVVRLQASLDNANTDTNTNKDEIFHMAIETLKFANLLQTNEPTAQWAWLSKTYKHQHVLAFALSELCVRPASPEVAHAWDVVTEFYNMSLQGRHRMNSMLQRPLARLMERASIVRNGGAEPVTKPGVESELSYSVEDWLRVL</sequence>
<evidence type="ECO:0000256" key="1">
    <source>
        <dbReference type="ARBA" id="ARBA00004123"/>
    </source>
</evidence>
<dbReference type="InterPro" id="IPR001138">
    <property type="entry name" value="Zn2Cys6_DnaBD"/>
</dbReference>
<dbReference type="InterPro" id="IPR050613">
    <property type="entry name" value="Sec_Metabolite_Reg"/>
</dbReference>
<dbReference type="GO" id="GO:0000981">
    <property type="term" value="F:DNA-binding transcription factor activity, RNA polymerase II-specific"/>
    <property type="evidence" value="ECO:0007669"/>
    <property type="project" value="InterPro"/>
</dbReference>
<keyword evidence="3" id="KW-0805">Transcription regulation</keyword>
<name>A0A1L9PEE6_ASPVE</name>
<dbReference type="CDD" id="cd00067">
    <property type="entry name" value="GAL4"/>
    <property type="match status" value="1"/>
</dbReference>
<dbReference type="GO" id="GO:0005634">
    <property type="term" value="C:nucleus"/>
    <property type="evidence" value="ECO:0007669"/>
    <property type="project" value="UniProtKB-SubCell"/>
</dbReference>
<dbReference type="GO" id="GO:0006351">
    <property type="term" value="P:DNA-templated transcription"/>
    <property type="evidence" value="ECO:0007669"/>
    <property type="project" value="InterPro"/>
</dbReference>
<evidence type="ECO:0000256" key="3">
    <source>
        <dbReference type="ARBA" id="ARBA00023015"/>
    </source>
</evidence>
<dbReference type="AlphaFoldDB" id="A0A1L9PEE6"/>
<keyword evidence="4" id="KW-0238">DNA-binding</keyword>
<dbReference type="VEuPathDB" id="FungiDB:ASPVEDRAFT_39183"/>
<evidence type="ECO:0000256" key="6">
    <source>
        <dbReference type="ARBA" id="ARBA00023242"/>
    </source>
</evidence>
<gene>
    <name evidence="8" type="ORF">ASPVEDRAFT_39183</name>
</gene>
<dbReference type="EMBL" id="KV878127">
    <property type="protein sequence ID" value="OJI99824.1"/>
    <property type="molecule type" value="Genomic_DNA"/>
</dbReference>
<evidence type="ECO:0000313" key="8">
    <source>
        <dbReference type="EMBL" id="OJI99824.1"/>
    </source>
</evidence>
<feature type="domain" description="Zn(2)-C6 fungal-type" evidence="7">
    <location>
        <begin position="13"/>
        <end position="44"/>
    </location>
</feature>
<dbReference type="SUPFAM" id="SSF57701">
    <property type="entry name" value="Zn2/Cys6 DNA-binding domain"/>
    <property type="match status" value="1"/>
</dbReference>
<dbReference type="PROSITE" id="PS50048">
    <property type="entry name" value="ZN2_CY6_FUNGAL_2"/>
    <property type="match status" value="1"/>
</dbReference>
<dbReference type="PROSITE" id="PS00463">
    <property type="entry name" value="ZN2_CY6_FUNGAL_1"/>
    <property type="match status" value="1"/>
</dbReference>
<accession>A0A1L9PEE6</accession>
<keyword evidence="5" id="KW-0804">Transcription</keyword>
<dbReference type="OrthoDB" id="435881at2759"/>
<reference evidence="9" key="1">
    <citation type="journal article" date="2017" name="Genome Biol.">
        <title>Comparative genomics reveals high biological diversity and specific adaptations in the industrially and medically important fungal genus Aspergillus.</title>
        <authorList>
            <person name="de Vries R.P."/>
            <person name="Riley R."/>
            <person name="Wiebenga A."/>
            <person name="Aguilar-Osorio G."/>
            <person name="Amillis S."/>
            <person name="Uchima C.A."/>
            <person name="Anderluh G."/>
            <person name="Asadollahi M."/>
            <person name="Askin M."/>
            <person name="Barry K."/>
            <person name="Battaglia E."/>
            <person name="Bayram O."/>
            <person name="Benocci T."/>
            <person name="Braus-Stromeyer S.A."/>
            <person name="Caldana C."/>
            <person name="Canovas D."/>
            <person name="Cerqueira G.C."/>
            <person name="Chen F."/>
            <person name="Chen W."/>
            <person name="Choi C."/>
            <person name="Clum A."/>
            <person name="Dos Santos R.A."/>
            <person name="Damasio A.R."/>
            <person name="Diallinas G."/>
            <person name="Emri T."/>
            <person name="Fekete E."/>
            <person name="Flipphi M."/>
            <person name="Freyberg S."/>
            <person name="Gallo A."/>
            <person name="Gournas C."/>
            <person name="Habgood R."/>
            <person name="Hainaut M."/>
            <person name="Harispe M.L."/>
            <person name="Henrissat B."/>
            <person name="Hilden K.S."/>
            <person name="Hope R."/>
            <person name="Hossain A."/>
            <person name="Karabika E."/>
            <person name="Karaffa L."/>
            <person name="Karanyi Z."/>
            <person name="Krasevec N."/>
            <person name="Kuo A."/>
            <person name="Kusch H."/>
            <person name="LaButti K."/>
            <person name="Lagendijk E.L."/>
            <person name="Lapidus A."/>
            <person name="Levasseur A."/>
            <person name="Lindquist E."/>
            <person name="Lipzen A."/>
            <person name="Logrieco A.F."/>
            <person name="MacCabe A."/>
            <person name="Maekelae M.R."/>
            <person name="Malavazi I."/>
            <person name="Melin P."/>
            <person name="Meyer V."/>
            <person name="Mielnichuk N."/>
            <person name="Miskei M."/>
            <person name="Molnar A.P."/>
            <person name="Mule G."/>
            <person name="Ngan C.Y."/>
            <person name="Orejas M."/>
            <person name="Orosz E."/>
            <person name="Ouedraogo J.P."/>
            <person name="Overkamp K.M."/>
            <person name="Park H.-S."/>
            <person name="Perrone G."/>
            <person name="Piumi F."/>
            <person name="Punt P.J."/>
            <person name="Ram A.F."/>
            <person name="Ramon A."/>
            <person name="Rauscher S."/>
            <person name="Record E."/>
            <person name="Riano-Pachon D.M."/>
            <person name="Robert V."/>
            <person name="Roehrig J."/>
            <person name="Ruller R."/>
            <person name="Salamov A."/>
            <person name="Salih N.S."/>
            <person name="Samson R.A."/>
            <person name="Sandor E."/>
            <person name="Sanguinetti M."/>
            <person name="Schuetze T."/>
            <person name="Sepcic K."/>
            <person name="Shelest E."/>
            <person name="Sherlock G."/>
            <person name="Sophianopoulou V."/>
            <person name="Squina F.M."/>
            <person name="Sun H."/>
            <person name="Susca A."/>
            <person name="Todd R.B."/>
            <person name="Tsang A."/>
            <person name="Unkles S.E."/>
            <person name="van de Wiele N."/>
            <person name="van Rossen-Uffink D."/>
            <person name="Oliveira J.V."/>
            <person name="Vesth T.C."/>
            <person name="Visser J."/>
            <person name="Yu J.-H."/>
            <person name="Zhou M."/>
            <person name="Andersen M.R."/>
            <person name="Archer D.B."/>
            <person name="Baker S.E."/>
            <person name="Benoit I."/>
            <person name="Brakhage A.A."/>
            <person name="Braus G.H."/>
            <person name="Fischer R."/>
            <person name="Frisvad J.C."/>
            <person name="Goldman G.H."/>
            <person name="Houbraken J."/>
            <person name="Oakley B."/>
            <person name="Pocsi I."/>
            <person name="Scazzocchio C."/>
            <person name="Seiboth B."/>
            <person name="vanKuyk P.A."/>
            <person name="Wortman J."/>
            <person name="Dyer P.S."/>
            <person name="Grigoriev I.V."/>
        </authorList>
    </citation>
    <scope>NUCLEOTIDE SEQUENCE [LARGE SCALE GENOMIC DNA]</scope>
    <source>
        <strain evidence="9">CBS 583.65</strain>
    </source>
</reference>
<comment type="subcellular location">
    <subcellularLocation>
        <location evidence="1">Nucleus</location>
    </subcellularLocation>
</comment>
<dbReference type="InterPro" id="IPR036864">
    <property type="entry name" value="Zn2-C6_fun-type_DNA-bd_sf"/>
</dbReference>
<dbReference type="Proteomes" id="UP000184073">
    <property type="component" value="Unassembled WGS sequence"/>
</dbReference>
<evidence type="ECO:0000259" key="7">
    <source>
        <dbReference type="PROSITE" id="PS50048"/>
    </source>
</evidence>
<dbReference type="RefSeq" id="XP_040665587.1">
    <property type="nucleotide sequence ID" value="XM_040811862.1"/>
</dbReference>
<keyword evidence="2" id="KW-0479">Metal-binding</keyword>
<dbReference type="Pfam" id="PF04082">
    <property type="entry name" value="Fungal_trans"/>
    <property type="match status" value="1"/>
</dbReference>
<proteinExistence type="predicted"/>
<evidence type="ECO:0000256" key="2">
    <source>
        <dbReference type="ARBA" id="ARBA00022723"/>
    </source>
</evidence>